<dbReference type="PROSITE" id="PS00010">
    <property type="entry name" value="ASX_HYDROXYL"/>
    <property type="match status" value="1"/>
</dbReference>
<dbReference type="PROSITE" id="PS01187">
    <property type="entry name" value="EGF_CA"/>
    <property type="match status" value="1"/>
</dbReference>
<name>A0A852J833_9PICI</name>
<proteinExistence type="predicted"/>
<comment type="caution">
    <text evidence="5">Lacks conserved residue(s) required for the propagation of feature annotation.</text>
</comment>
<comment type="caution">
    <text evidence="8">The sequence shown here is derived from an EMBL/GenBank/DDBJ whole genome shotgun (WGS) entry which is preliminary data.</text>
</comment>
<keyword evidence="6" id="KW-0812">Transmembrane</keyword>
<evidence type="ECO:0000256" key="2">
    <source>
        <dbReference type="ARBA" id="ARBA00022729"/>
    </source>
</evidence>
<keyword evidence="1 5" id="KW-0245">EGF-like domain</keyword>
<dbReference type="CDD" id="cd00054">
    <property type="entry name" value="EGF_CA"/>
    <property type="match status" value="1"/>
</dbReference>
<feature type="non-terminal residue" evidence="8">
    <location>
        <position position="186"/>
    </location>
</feature>
<evidence type="ECO:0000313" key="8">
    <source>
        <dbReference type="EMBL" id="NXX46868.1"/>
    </source>
</evidence>
<dbReference type="SUPFAM" id="SSF57196">
    <property type="entry name" value="EGF/Laminin"/>
    <property type="match status" value="1"/>
</dbReference>
<dbReference type="PROSITE" id="PS50026">
    <property type="entry name" value="EGF_3"/>
    <property type="match status" value="1"/>
</dbReference>
<dbReference type="Pfam" id="PF07645">
    <property type="entry name" value="EGF_CA"/>
    <property type="match status" value="1"/>
</dbReference>
<feature type="domain" description="EGF-like" evidence="7">
    <location>
        <begin position="31"/>
        <end position="69"/>
    </location>
</feature>
<dbReference type="InterPro" id="IPR000742">
    <property type="entry name" value="EGF"/>
</dbReference>
<dbReference type="AlphaFoldDB" id="A0A852J833"/>
<evidence type="ECO:0000256" key="4">
    <source>
        <dbReference type="ARBA" id="ARBA00023157"/>
    </source>
</evidence>
<feature type="non-terminal residue" evidence="8">
    <location>
        <position position="1"/>
    </location>
</feature>
<keyword evidence="3" id="KW-0677">Repeat</keyword>
<keyword evidence="9" id="KW-1185">Reference proteome</keyword>
<protein>
    <submittedName>
        <fullName evidence="8">AGRE2 protein</fullName>
    </submittedName>
</protein>
<evidence type="ECO:0000313" key="9">
    <source>
        <dbReference type="Proteomes" id="UP000627253"/>
    </source>
</evidence>
<dbReference type="GO" id="GO:0005509">
    <property type="term" value="F:calcium ion binding"/>
    <property type="evidence" value="ECO:0007669"/>
    <property type="project" value="InterPro"/>
</dbReference>
<evidence type="ECO:0000259" key="7">
    <source>
        <dbReference type="PROSITE" id="PS50026"/>
    </source>
</evidence>
<sequence length="186" mass="20206">LPVLLQSQLEQLLGLWAGAEQLQLLSLLVEDVNECSAGVSLCGEEAECFNGLGTYLCRCKEGYEDHSPTKAGTSCVPAPRSGIVFLQHADMLVGAAIVAALAMLVAAGAMCRAGWQRRSRRRLPSAEEAPGRAAEEPAIELRDLGQCLRLDPFQLKLRARTPEWLWGARSPSAQAYQLYLEQSTPL</sequence>
<keyword evidence="4" id="KW-1015">Disulfide bond</keyword>
<gene>
    <name evidence="8" type="primary">Adgre2</name>
    <name evidence="8" type="ORF">TRILEU_R03919</name>
</gene>
<evidence type="ECO:0000256" key="3">
    <source>
        <dbReference type="ARBA" id="ARBA00022737"/>
    </source>
</evidence>
<dbReference type="SMART" id="SM00179">
    <property type="entry name" value="EGF_CA"/>
    <property type="match status" value="1"/>
</dbReference>
<keyword evidence="2" id="KW-0732">Signal</keyword>
<keyword evidence="6" id="KW-1133">Transmembrane helix</keyword>
<dbReference type="Proteomes" id="UP000627253">
    <property type="component" value="Unassembled WGS sequence"/>
</dbReference>
<accession>A0A852J833</accession>
<dbReference type="OrthoDB" id="2015116at2759"/>
<dbReference type="InterPro" id="IPR018097">
    <property type="entry name" value="EGF_Ca-bd_CS"/>
</dbReference>
<organism evidence="8 9">
    <name type="scientific">Tricholaema leucomelas</name>
    <name type="common">pied barbet</name>
    <dbReference type="NCBI Taxonomy" id="240729"/>
    <lineage>
        <taxon>Eukaryota</taxon>
        <taxon>Metazoa</taxon>
        <taxon>Chordata</taxon>
        <taxon>Craniata</taxon>
        <taxon>Vertebrata</taxon>
        <taxon>Euteleostomi</taxon>
        <taxon>Archelosauria</taxon>
        <taxon>Archosauria</taxon>
        <taxon>Dinosauria</taxon>
        <taxon>Saurischia</taxon>
        <taxon>Theropoda</taxon>
        <taxon>Coelurosauria</taxon>
        <taxon>Aves</taxon>
        <taxon>Neognathae</taxon>
        <taxon>Neoaves</taxon>
        <taxon>Telluraves</taxon>
        <taxon>Coraciimorphae</taxon>
        <taxon>Piciformes</taxon>
        <taxon>Lybiidae</taxon>
        <taxon>Tricholaema lacrymosa</taxon>
    </lineage>
</organism>
<reference evidence="8" key="1">
    <citation type="submission" date="2020-02" db="EMBL/GenBank/DDBJ databases">
        <title>Bird 10,000 Genomes (B10K) Project - Family phase.</title>
        <authorList>
            <person name="Zhang G."/>
        </authorList>
    </citation>
    <scope>NUCLEOTIDE SEQUENCE</scope>
    <source>
        <strain evidence="8">B10K-DU-002-37</strain>
        <tissue evidence="8">Muscle</tissue>
    </source>
</reference>
<keyword evidence="6" id="KW-0472">Membrane</keyword>
<dbReference type="FunFam" id="2.10.25.10:FF:000038">
    <property type="entry name" value="Fibrillin 2"/>
    <property type="match status" value="1"/>
</dbReference>
<dbReference type="EMBL" id="WAAF01013962">
    <property type="protein sequence ID" value="NXX46868.1"/>
    <property type="molecule type" value="Genomic_DNA"/>
</dbReference>
<dbReference type="InterPro" id="IPR049883">
    <property type="entry name" value="NOTCH1_EGF-like"/>
</dbReference>
<evidence type="ECO:0000256" key="5">
    <source>
        <dbReference type="PROSITE-ProRule" id="PRU00076"/>
    </source>
</evidence>
<feature type="transmembrane region" description="Helical" evidence="6">
    <location>
        <begin position="91"/>
        <end position="115"/>
    </location>
</feature>
<evidence type="ECO:0000256" key="6">
    <source>
        <dbReference type="SAM" id="Phobius"/>
    </source>
</evidence>
<dbReference type="InterPro" id="IPR000152">
    <property type="entry name" value="EGF-type_Asp/Asn_hydroxyl_site"/>
</dbReference>
<evidence type="ECO:0000256" key="1">
    <source>
        <dbReference type="ARBA" id="ARBA00022536"/>
    </source>
</evidence>
<dbReference type="InterPro" id="IPR001881">
    <property type="entry name" value="EGF-like_Ca-bd_dom"/>
</dbReference>
<dbReference type="Gene3D" id="2.10.25.10">
    <property type="entry name" value="Laminin"/>
    <property type="match status" value="1"/>
</dbReference>